<proteinExistence type="predicted"/>
<comment type="caution">
    <text evidence="1">The sequence shown here is derived from an EMBL/GenBank/DDBJ whole genome shotgun (WGS) entry which is preliminary data.</text>
</comment>
<evidence type="ECO:0000313" key="1">
    <source>
        <dbReference type="EMBL" id="RNF52133.1"/>
    </source>
</evidence>
<dbReference type="AlphaFoldDB" id="A0A3M8Q7W9"/>
<accession>A0A3M8Q7W9</accession>
<reference evidence="1 2" key="1">
    <citation type="journal article" date="2012" name="Int. J. Syst. Evol. Microbiol.">
        <title>Marinomonas hwangdonensis sp. nov., isolated from seawater.</title>
        <authorList>
            <person name="Jung Y.T."/>
            <person name="Oh T.K."/>
            <person name="Yoon J.H."/>
        </authorList>
    </citation>
    <scope>NUCLEOTIDE SEQUENCE [LARGE SCALE GENOMIC DNA]</scope>
    <source>
        <strain evidence="1 2">HDW-15</strain>
    </source>
</reference>
<gene>
    <name evidence="1" type="ORF">EBI00_04300</name>
</gene>
<organism evidence="1 2">
    <name type="scientific">Marinomonas hwangdonensis</name>
    <dbReference type="NCBI Taxonomy" id="1053647"/>
    <lineage>
        <taxon>Bacteria</taxon>
        <taxon>Pseudomonadati</taxon>
        <taxon>Pseudomonadota</taxon>
        <taxon>Gammaproteobacteria</taxon>
        <taxon>Oceanospirillales</taxon>
        <taxon>Oceanospirillaceae</taxon>
        <taxon>Marinomonas</taxon>
    </lineage>
</organism>
<dbReference type="Proteomes" id="UP000280507">
    <property type="component" value="Unassembled WGS sequence"/>
</dbReference>
<keyword evidence="2" id="KW-1185">Reference proteome</keyword>
<sequence length="71" mass="8322">MRPQANSLQTQVTHGTYPLKQREILQTMIRIQRFVIELGHHLRKKTSLSDLYKRNSKEIFQSNTGDHAISM</sequence>
<dbReference type="EMBL" id="RIZG01000002">
    <property type="protein sequence ID" value="RNF52133.1"/>
    <property type="molecule type" value="Genomic_DNA"/>
</dbReference>
<evidence type="ECO:0000313" key="2">
    <source>
        <dbReference type="Proteomes" id="UP000280507"/>
    </source>
</evidence>
<name>A0A3M8Q7W9_9GAMM</name>
<protein>
    <submittedName>
        <fullName evidence="1">Uncharacterized protein</fullName>
    </submittedName>
</protein>